<dbReference type="VEuPathDB" id="FungiDB:CJJ09_000196"/>
<keyword evidence="1" id="KW-0479">Metal-binding</keyword>
<evidence type="ECO:0000313" key="2">
    <source>
        <dbReference type="EMBL" id="KND95867.1"/>
    </source>
</evidence>
<dbReference type="VEuPathDB" id="FungiDB:CJI96_0002446"/>
<dbReference type="VEuPathDB" id="FungiDB:B9J08_004032"/>
<name>A0A0L0NNY7_CANAR</name>
<dbReference type="GO" id="GO:0047443">
    <property type="term" value="F:4-hydroxy-4-methyl-2-oxoglutarate aldolase activity"/>
    <property type="evidence" value="ECO:0007669"/>
    <property type="project" value="TreeGrafter"/>
</dbReference>
<organism evidence="2 3">
    <name type="scientific">Candidozyma auris</name>
    <name type="common">Yeast</name>
    <name type="synonym">Candida auris</name>
    <dbReference type="NCBI Taxonomy" id="498019"/>
    <lineage>
        <taxon>Eukaryota</taxon>
        <taxon>Fungi</taxon>
        <taxon>Dikarya</taxon>
        <taxon>Ascomycota</taxon>
        <taxon>Saccharomycotina</taxon>
        <taxon>Pichiomycetes</taxon>
        <taxon>Metschnikowiaceae</taxon>
        <taxon>Candidozyma</taxon>
    </lineage>
</organism>
<dbReference type="Proteomes" id="UP000037122">
    <property type="component" value="Unassembled WGS sequence"/>
</dbReference>
<comment type="cofactor">
    <cofactor evidence="1">
        <name>Mg(2+)</name>
        <dbReference type="ChEBI" id="CHEBI:18420"/>
    </cofactor>
</comment>
<dbReference type="VEuPathDB" id="FungiDB:CJJ07_002055"/>
<accession>A0A0L0NNY7</accession>
<protein>
    <recommendedName>
        <fullName evidence="4">4-hydroxy-4-methyl-2-oxoglutarate aldolase</fullName>
    </recommendedName>
</protein>
<dbReference type="PANTHER" id="PTHR33254">
    <property type="entry name" value="4-HYDROXY-4-METHYL-2-OXOGLUTARATE ALDOLASE 3-RELATED"/>
    <property type="match status" value="1"/>
</dbReference>
<evidence type="ECO:0000313" key="3">
    <source>
        <dbReference type="Proteomes" id="UP000037122"/>
    </source>
</evidence>
<dbReference type="VEuPathDB" id="FungiDB:CJJ09_000195"/>
<dbReference type="InterPro" id="IPR005493">
    <property type="entry name" value="RraA/RraA-like"/>
</dbReference>
<dbReference type="PANTHER" id="PTHR33254:SF28">
    <property type="entry name" value="4-HYDROXY-4-METHYL-2-OXOGLUTARATE ALDOLASE"/>
    <property type="match status" value="1"/>
</dbReference>
<dbReference type="AlphaFoldDB" id="A0A0L0NNY7"/>
<dbReference type="EMBL" id="LGST01000064">
    <property type="protein sequence ID" value="KND95867.1"/>
    <property type="molecule type" value="Genomic_DNA"/>
</dbReference>
<dbReference type="Gene3D" id="3.50.30.40">
    <property type="entry name" value="Ribonuclease E inhibitor RraA/RraA-like"/>
    <property type="match status" value="1"/>
</dbReference>
<reference evidence="3" key="1">
    <citation type="journal article" date="2015" name="BMC Genomics">
        <title>Draft genome of a commonly misdiagnosed multidrug resistant pathogen Candida auris.</title>
        <authorList>
            <person name="Chatterjee S."/>
            <person name="Alampalli S.V."/>
            <person name="Nageshan R.K."/>
            <person name="Chettiar S.T."/>
            <person name="Joshi S."/>
            <person name="Tatu U.S."/>
        </authorList>
    </citation>
    <scope>NUCLEOTIDE SEQUENCE [LARGE SCALE GENOMIC DNA]</scope>
    <source>
        <strain evidence="3">6684</strain>
    </source>
</reference>
<keyword evidence="1" id="KW-0460">Magnesium</keyword>
<feature type="binding site" evidence="1">
    <location>
        <position position="130"/>
    </location>
    <ligand>
        <name>Mg(2+)</name>
        <dbReference type="ChEBI" id="CHEBI:18420"/>
    </ligand>
</feature>
<dbReference type="SUPFAM" id="SSF89562">
    <property type="entry name" value="RraA-like"/>
    <property type="match status" value="1"/>
</dbReference>
<dbReference type="InterPro" id="IPR036704">
    <property type="entry name" value="RraA/RraA-like_sf"/>
</dbReference>
<proteinExistence type="predicted"/>
<sequence>MSVRATLAKYTPCDVSDALVAFGLKNGGFIPNLVQRSPIGNSPNKGYATAVGQAYTVLYAPKLDPRPAVKQSYIDEIPKDSMLVMAVTEELQQTSAPFVKVNNALYGGLMSTRANYREAAGSVILGRIRDLAEHNDLNYPVWSYGVGTTAGQPVVKVVGINVPVSVKVTSVNGEEEKITVLPNDWVVADENGVVRIPIDHRDGAEAEIKLDKVLEYIPKRVEADTNVSKDIKAGKPAAESQKFWRGKI</sequence>
<dbReference type="GO" id="GO:0046872">
    <property type="term" value="F:metal ion binding"/>
    <property type="evidence" value="ECO:0007669"/>
    <property type="project" value="UniProtKB-KW"/>
</dbReference>
<feature type="binding site" evidence="1">
    <location>
        <begin position="107"/>
        <end position="110"/>
    </location>
    <ligand>
        <name>substrate</name>
    </ligand>
</feature>
<dbReference type="GO" id="GO:0008948">
    <property type="term" value="F:oxaloacetate decarboxylase activity"/>
    <property type="evidence" value="ECO:0007669"/>
    <property type="project" value="TreeGrafter"/>
</dbReference>
<dbReference type="VEuPathDB" id="FungiDB:CJI97_003992"/>
<gene>
    <name evidence="2" type="ORF">QG37_07820</name>
</gene>
<evidence type="ECO:0000256" key="1">
    <source>
        <dbReference type="PIRSR" id="PIRSR605493-1"/>
    </source>
</evidence>
<dbReference type="CDD" id="cd16841">
    <property type="entry name" value="RraA_family"/>
    <property type="match status" value="1"/>
</dbReference>
<dbReference type="VEuPathDB" id="FungiDB:QG37_07820"/>
<dbReference type="Pfam" id="PF03737">
    <property type="entry name" value="RraA-like"/>
    <property type="match status" value="1"/>
</dbReference>
<feature type="binding site" evidence="1">
    <location>
        <position position="129"/>
    </location>
    <ligand>
        <name>substrate</name>
    </ligand>
</feature>
<comment type="caution">
    <text evidence="2">The sequence shown here is derived from an EMBL/GenBank/DDBJ whole genome shotgun (WGS) entry which is preliminary data.</text>
</comment>
<evidence type="ECO:0008006" key="4">
    <source>
        <dbReference type="Google" id="ProtNLM"/>
    </source>
</evidence>